<name>A0A3L7DWP4_9GAMM</name>
<feature type="signal peptide" evidence="2">
    <location>
        <begin position="1"/>
        <end position="19"/>
    </location>
</feature>
<dbReference type="InterPro" id="IPR023614">
    <property type="entry name" value="Porin_dom_sf"/>
</dbReference>
<sequence length="190" mass="20133">MKKLALALGLASLSLAAQASDLSYSNVGVSYLDGDLANLDADGYALDASIAISDSFFIDGSYSRLEADDINAEADQYSLGLGFHAPITPTADLVIGASWLRADVEACVGPFCASEDGNGWGADAGVRWLITPQFEANIFLGYADVEDEDDTAISVGARYFITPMFSVDGGYSSANDADTDIWNVGLRYHF</sequence>
<dbReference type="RefSeq" id="WP_117956244.1">
    <property type="nucleotide sequence ID" value="NZ_QRAN01000017.1"/>
</dbReference>
<dbReference type="Proteomes" id="UP000265509">
    <property type="component" value="Unassembled WGS sequence"/>
</dbReference>
<feature type="domain" description="Outer membrane protein beta-barrel" evidence="3">
    <location>
        <begin position="6"/>
        <end position="149"/>
    </location>
</feature>
<keyword evidence="5" id="KW-1185">Reference proteome</keyword>
<evidence type="ECO:0000256" key="2">
    <source>
        <dbReference type="SAM" id="SignalP"/>
    </source>
</evidence>
<keyword evidence="1 2" id="KW-0732">Signal</keyword>
<evidence type="ECO:0000313" key="4">
    <source>
        <dbReference type="EMBL" id="RLQ21020.1"/>
    </source>
</evidence>
<proteinExistence type="predicted"/>
<evidence type="ECO:0000313" key="5">
    <source>
        <dbReference type="Proteomes" id="UP000265509"/>
    </source>
</evidence>
<protein>
    <submittedName>
        <fullName evidence="4">Porin</fullName>
    </submittedName>
</protein>
<comment type="caution">
    <text evidence="4">The sequence shown here is derived from an EMBL/GenBank/DDBJ whole genome shotgun (WGS) entry which is preliminary data.</text>
</comment>
<dbReference type="InterPro" id="IPR027385">
    <property type="entry name" value="Beta-barrel_OMP"/>
</dbReference>
<reference evidence="4 5" key="1">
    <citation type="submission" date="2018-07" db="EMBL/GenBank/DDBJ databases">
        <title>Halioglobus sp. genome submission.</title>
        <authorList>
            <person name="Ye M.-Q."/>
            <person name="Du Z.-J."/>
        </authorList>
    </citation>
    <scope>NUCLEOTIDE SEQUENCE [LARGE SCALE GENOMIC DNA]</scope>
    <source>
        <strain evidence="4 5">U0301</strain>
    </source>
</reference>
<evidence type="ECO:0000256" key="1">
    <source>
        <dbReference type="ARBA" id="ARBA00022729"/>
    </source>
</evidence>
<accession>A0A3L7DWP4</accession>
<dbReference type="SUPFAM" id="SSF56935">
    <property type="entry name" value="Porins"/>
    <property type="match status" value="1"/>
</dbReference>
<dbReference type="Gene3D" id="2.40.160.10">
    <property type="entry name" value="Porin"/>
    <property type="match status" value="1"/>
</dbReference>
<organism evidence="4 5">
    <name type="scientific">Seongchinamella sediminis</name>
    <dbReference type="NCBI Taxonomy" id="2283635"/>
    <lineage>
        <taxon>Bacteria</taxon>
        <taxon>Pseudomonadati</taxon>
        <taxon>Pseudomonadota</taxon>
        <taxon>Gammaproteobacteria</taxon>
        <taxon>Cellvibrionales</taxon>
        <taxon>Halieaceae</taxon>
        <taxon>Seongchinamella</taxon>
    </lineage>
</organism>
<gene>
    <name evidence="4" type="ORF">DWB85_14970</name>
</gene>
<evidence type="ECO:0000259" key="3">
    <source>
        <dbReference type="Pfam" id="PF13505"/>
    </source>
</evidence>
<dbReference type="AlphaFoldDB" id="A0A3L7DWP4"/>
<dbReference type="EMBL" id="QRAN01000017">
    <property type="protein sequence ID" value="RLQ21020.1"/>
    <property type="molecule type" value="Genomic_DNA"/>
</dbReference>
<feature type="chain" id="PRO_5018086513" evidence="2">
    <location>
        <begin position="20"/>
        <end position="190"/>
    </location>
</feature>
<dbReference type="Pfam" id="PF13505">
    <property type="entry name" value="OMP_b-brl"/>
    <property type="match status" value="1"/>
</dbReference>
<dbReference type="OrthoDB" id="5730472at2"/>